<dbReference type="GO" id="GO:0003857">
    <property type="term" value="F:(3S)-3-hydroxyacyl-CoA dehydrogenase (NAD+) activity"/>
    <property type="evidence" value="ECO:0007669"/>
    <property type="project" value="TreeGrafter"/>
</dbReference>
<evidence type="ECO:0000313" key="6">
    <source>
        <dbReference type="Proteomes" id="UP000197138"/>
    </source>
</evidence>
<gene>
    <name evidence="5" type="ORF">CDL15_Pgr016324</name>
</gene>
<proteinExistence type="predicted"/>
<reference evidence="6" key="1">
    <citation type="journal article" date="2017" name="Plant J.">
        <title>The pomegranate (Punica granatum L.) genome and the genomics of punicalagin biosynthesis.</title>
        <authorList>
            <person name="Qin G."/>
            <person name="Xu C."/>
            <person name="Ming R."/>
            <person name="Tang H."/>
            <person name="Guyot R."/>
            <person name="Kramer E.M."/>
            <person name="Hu Y."/>
            <person name="Yi X."/>
            <person name="Qi Y."/>
            <person name="Xu X."/>
            <person name="Gao Z."/>
            <person name="Pan H."/>
            <person name="Jian J."/>
            <person name="Tian Y."/>
            <person name="Yue Z."/>
            <person name="Xu Y."/>
        </authorList>
    </citation>
    <scope>NUCLEOTIDE SEQUENCE [LARGE SCALE GENOMIC DNA]</scope>
    <source>
        <strain evidence="6">cv. Dabenzi</strain>
    </source>
</reference>
<dbReference type="Gene3D" id="3.40.50.720">
    <property type="entry name" value="NAD(P)-binding Rossmann-like Domain"/>
    <property type="match status" value="1"/>
</dbReference>
<evidence type="ECO:0000256" key="1">
    <source>
        <dbReference type="ARBA" id="ARBA00023235"/>
    </source>
</evidence>
<accession>A0A218W5G0</accession>
<dbReference type="InterPro" id="IPR029045">
    <property type="entry name" value="ClpP/crotonase-like_dom_sf"/>
</dbReference>
<comment type="caution">
    <text evidence="5">The sequence shown here is derived from an EMBL/GenBank/DDBJ whole genome shotgun (WGS) entry which is preliminary data.</text>
</comment>
<dbReference type="PANTHER" id="PTHR23309">
    <property type="entry name" value="3-HYDROXYACYL-COA DEHYROGENASE"/>
    <property type="match status" value="1"/>
</dbReference>
<dbReference type="GO" id="GO:0005777">
    <property type="term" value="C:peroxisome"/>
    <property type="evidence" value="ECO:0007669"/>
    <property type="project" value="TreeGrafter"/>
</dbReference>
<dbReference type="GO" id="GO:0006635">
    <property type="term" value="P:fatty acid beta-oxidation"/>
    <property type="evidence" value="ECO:0007669"/>
    <property type="project" value="TreeGrafter"/>
</dbReference>
<evidence type="ECO:0000313" key="5">
    <source>
        <dbReference type="EMBL" id="OWM68124.1"/>
    </source>
</evidence>
<dbReference type="GO" id="GO:0016829">
    <property type="term" value="F:lyase activity"/>
    <property type="evidence" value="ECO:0007669"/>
    <property type="project" value="UniProtKB-KW"/>
</dbReference>
<keyword evidence="3" id="KW-0511">Multifunctional enzyme</keyword>
<dbReference type="Pfam" id="PF02737">
    <property type="entry name" value="3HCDH_N"/>
    <property type="match status" value="1"/>
</dbReference>
<feature type="domain" description="3-hydroxyacyl-CoA dehydrogenase NAD binding" evidence="4">
    <location>
        <begin position="90"/>
        <end position="153"/>
    </location>
</feature>
<keyword evidence="2" id="KW-0456">Lyase</keyword>
<name>A0A218W5G0_PUNGR</name>
<dbReference type="PANTHER" id="PTHR23309:SF9">
    <property type="entry name" value="PEROXISOMAL FATTY ACID BETA-OXIDATION MULTIFUNCTIONAL PROTEIN MFP2"/>
    <property type="match status" value="1"/>
</dbReference>
<dbReference type="Proteomes" id="UP000197138">
    <property type="component" value="Unassembled WGS sequence"/>
</dbReference>
<dbReference type="EMBL" id="MTKT01005171">
    <property type="protein sequence ID" value="OWM68124.1"/>
    <property type="molecule type" value="Genomic_DNA"/>
</dbReference>
<protein>
    <recommendedName>
        <fullName evidence="4">3-hydroxyacyl-CoA dehydrogenase NAD binding domain-containing protein</fullName>
    </recommendedName>
</protein>
<dbReference type="GO" id="GO:0016853">
    <property type="term" value="F:isomerase activity"/>
    <property type="evidence" value="ECO:0007669"/>
    <property type="project" value="UniProtKB-KW"/>
</dbReference>
<keyword evidence="1" id="KW-0413">Isomerase</keyword>
<evidence type="ECO:0000259" key="4">
    <source>
        <dbReference type="Pfam" id="PF02737"/>
    </source>
</evidence>
<dbReference type="SUPFAM" id="SSF51735">
    <property type="entry name" value="NAD(P)-binding Rossmann-fold domains"/>
    <property type="match status" value="1"/>
</dbReference>
<dbReference type="SUPFAM" id="SSF52096">
    <property type="entry name" value="ClpP/crotonase"/>
    <property type="match status" value="1"/>
</dbReference>
<sequence>MMLTSKTIKGEEAHALGLVDAIVLLDELIKTAKRNNLGSRVGLRKEAKASRMLSQSDTSKSLVHVFFAQRATSKIPSITDRGMMPRQVNKVAVVGGGLMGIRIATTLILNYFPVIVKEVNENILQAGINRVKVNLKSQMVKGTIPLEKFEKMVIARTMTIRGRILST</sequence>
<dbReference type="InterPro" id="IPR006176">
    <property type="entry name" value="3-OHacyl-CoA_DH_NAD-bd"/>
</dbReference>
<evidence type="ECO:0000256" key="3">
    <source>
        <dbReference type="ARBA" id="ARBA00023268"/>
    </source>
</evidence>
<dbReference type="GO" id="GO:0070403">
    <property type="term" value="F:NAD+ binding"/>
    <property type="evidence" value="ECO:0007669"/>
    <property type="project" value="InterPro"/>
</dbReference>
<evidence type="ECO:0000256" key="2">
    <source>
        <dbReference type="ARBA" id="ARBA00023239"/>
    </source>
</evidence>
<dbReference type="InterPro" id="IPR036291">
    <property type="entry name" value="NAD(P)-bd_dom_sf"/>
</dbReference>
<dbReference type="Gene3D" id="3.90.226.10">
    <property type="entry name" value="2-enoyl-CoA Hydratase, Chain A, domain 1"/>
    <property type="match status" value="1"/>
</dbReference>
<organism evidence="5 6">
    <name type="scientific">Punica granatum</name>
    <name type="common">Pomegranate</name>
    <dbReference type="NCBI Taxonomy" id="22663"/>
    <lineage>
        <taxon>Eukaryota</taxon>
        <taxon>Viridiplantae</taxon>
        <taxon>Streptophyta</taxon>
        <taxon>Embryophyta</taxon>
        <taxon>Tracheophyta</taxon>
        <taxon>Spermatophyta</taxon>
        <taxon>Magnoliopsida</taxon>
        <taxon>eudicotyledons</taxon>
        <taxon>Gunneridae</taxon>
        <taxon>Pentapetalae</taxon>
        <taxon>rosids</taxon>
        <taxon>malvids</taxon>
        <taxon>Myrtales</taxon>
        <taxon>Lythraceae</taxon>
        <taxon>Punica</taxon>
    </lineage>
</organism>
<dbReference type="AlphaFoldDB" id="A0A218W5G0"/>